<gene>
    <name evidence="1" type="ORF">ENR63_00350</name>
</gene>
<proteinExistence type="predicted"/>
<sequence>MAKFDQRILFYASREGLDALVEKARKAEVVPGRKRFNLHDNNKISTEDGVKAAVDKIRRVAATSFRYTHVLMPEDPANDDAYEALKAALERLRKEWDREENIKTLFVPTIQRI</sequence>
<comment type="caution">
    <text evidence="1">The sequence shown here is derived from an EMBL/GenBank/DDBJ whole genome shotgun (WGS) entry which is preliminary data.</text>
</comment>
<dbReference type="EMBL" id="DSRT01000017">
    <property type="protein sequence ID" value="HGW29366.1"/>
    <property type="molecule type" value="Genomic_DNA"/>
</dbReference>
<organism evidence="1">
    <name type="scientific">candidate division WWE3 bacterium</name>
    <dbReference type="NCBI Taxonomy" id="2053526"/>
    <lineage>
        <taxon>Bacteria</taxon>
        <taxon>Katanobacteria</taxon>
    </lineage>
</organism>
<protein>
    <submittedName>
        <fullName evidence="1">Uncharacterized protein</fullName>
    </submittedName>
</protein>
<dbReference type="AlphaFoldDB" id="A0A7C4TJ27"/>
<reference evidence="1" key="1">
    <citation type="journal article" date="2020" name="mSystems">
        <title>Genome- and Community-Level Interaction Insights into Carbon Utilization and Element Cycling Functions of Hydrothermarchaeota in Hydrothermal Sediment.</title>
        <authorList>
            <person name="Zhou Z."/>
            <person name="Liu Y."/>
            <person name="Xu W."/>
            <person name="Pan J."/>
            <person name="Luo Z.H."/>
            <person name="Li M."/>
        </authorList>
    </citation>
    <scope>NUCLEOTIDE SEQUENCE [LARGE SCALE GENOMIC DNA]</scope>
    <source>
        <strain evidence="1">SpSt-417</strain>
    </source>
</reference>
<accession>A0A7C4TJ27</accession>
<name>A0A7C4TJ27_UNCKA</name>
<evidence type="ECO:0000313" key="1">
    <source>
        <dbReference type="EMBL" id="HGW29366.1"/>
    </source>
</evidence>